<keyword evidence="2 5" id="KW-0812">Transmembrane</keyword>
<evidence type="ECO:0000256" key="5">
    <source>
        <dbReference type="SAM" id="Phobius"/>
    </source>
</evidence>
<evidence type="ECO:0000256" key="3">
    <source>
        <dbReference type="ARBA" id="ARBA00022989"/>
    </source>
</evidence>
<dbReference type="InterPro" id="IPR008217">
    <property type="entry name" value="Ccc1_fam"/>
</dbReference>
<evidence type="ECO:0000256" key="2">
    <source>
        <dbReference type="ARBA" id="ARBA00022692"/>
    </source>
</evidence>
<dbReference type="CDD" id="cd02432">
    <property type="entry name" value="Nodulin-21_like_1"/>
    <property type="match status" value="1"/>
</dbReference>
<organism evidence="6 7">
    <name type="scientific">Litorimonas cladophorae</name>
    <dbReference type="NCBI Taxonomy" id="1220491"/>
    <lineage>
        <taxon>Bacteria</taxon>
        <taxon>Pseudomonadati</taxon>
        <taxon>Pseudomonadota</taxon>
        <taxon>Alphaproteobacteria</taxon>
        <taxon>Maricaulales</taxon>
        <taxon>Robiginitomaculaceae</taxon>
    </lineage>
</organism>
<sequence length="235" mass="24096">MSNPSPDHFDEHHVSHQLGWLRAAVLGANDGIISTASVMIGVAAASVSHSALLLTGTAALVAGALSMAAGEYVSVSTQADSEAADLKIEKAAIQADPEGERQELAEIYQSRGLSASLAQQVATELMAHDPIGAHMRDELGLTDTHKAKPIQAAFASAVSFAIGASLPLVAAFITPPELVIWSLGLSSLLALIALGLLSAHIGGAAKLRAALRIAFWGAAAMGLTYVVGSWFGVVV</sequence>
<keyword evidence="7" id="KW-1185">Reference proteome</keyword>
<dbReference type="GO" id="GO:0030026">
    <property type="term" value="P:intracellular manganese ion homeostasis"/>
    <property type="evidence" value="ECO:0007669"/>
    <property type="project" value="InterPro"/>
</dbReference>
<keyword evidence="4 5" id="KW-0472">Membrane</keyword>
<dbReference type="Proteomes" id="UP000600865">
    <property type="component" value="Unassembled WGS sequence"/>
</dbReference>
<accession>A0A918KHZ9</accession>
<dbReference type="Pfam" id="PF01988">
    <property type="entry name" value="VIT1"/>
    <property type="match status" value="1"/>
</dbReference>
<feature type="transmembrane region" description="Helical" evidence="5">
    <location>
        <begin position="213"/>
        <end position="233"/>
    </location>
</feature>
<evidence type="ECO:0000256" key="4">
    <source>
        <dbReference type="ARBA" id="ARBA00023136"/>
    </source>
</evidence>
<dbReference type="GO" id="GO:0005384">
    <property type="term" value="F:manganese ion transmembrane transporter activity"/>
    <property type="evidence" value="ECO:0007669"/>
    <property type="project" value="InterPro"/>
</dbReference>
<feature type="transmembrane region" description="Helical" evidence="5">
    <location>
        <begin position="152"/>
        <end position="173"/>
    </location>
</feature>
<reference evidence="6 7" key="1">
    <citation type="journal article" date="2014" name="Int. J. Syst. Evol. Microbiol.">
        <title>Complete genome sequence of Corynebacterium casei LMG S-19264T (=DSM 44701T), isolated from a smear-ripened cheese.</title>
        <authorList>
            <consortium name="US DOE Joint Genome Institute (JGI-PGF)"/>
            <person name="Walter F."/>
            <person name="Albersmeier A."/>
            <person name="Kalinowski J."/>
            <person name="Ruckert C."/>
        </authorList>
    </citation>
    <scope>NUCLEOTIDE SEQUENCE [LARGE SCALE GENOMIC DNA]</scope>
    <source>
        <strain evidence="6 7">KCTC 23968</strain>
    </source>
</reference>
<comment type="caution">
    <text evidence="6">The sequence shown here is derived from an EMBL/GenBank/DDBJ whole genome shotgun (WGS) entry which is preliminary data.</text>
</comment>
<proteinExistence type="predicted"/>
<evidence type="ECO:0000313" key="7">
    <source>
        <dbReference type="Proteomes" id="UP000600865"/>
    </source>
</evidence>
<dbReference type="PANTHER" id="PTHR31851">
    <property type="entry name" value="FE(2+)/MN(2+) TRANSPORTER PCL1"/>
    <property type="match status" value="1"/>
</dbReference>
<dbReference type="RefSeq" id="WP_189582599.1">
    <property type="nucleotide sequence ID" value="NZ_BMYV01000001.1"/>
</dbReference>
<name>A0A918KHZ9_9PROT</name>
<dbReference type="AlphaFoldDB" id="A0A918KHZ9"/>
<keyword evidence="3 5" id="KW-1133">Transmembrane helix</keyword>
<dbReference type="EMBL" id="BMYV01000001">
    <property type="protein sequence ID" value="GGX63304.1"/>
    <property type="molecule type" value="Genomic_DNA"/>
</dbReference>
<feature type="transmembrane region" description="Helical" evidence="5">
    <location>
        <begin position="179"/>
        <end position="201"/>
    </location>
</feature>
<gene>
    <name evidence="6" type="ORF">GCM10011309_11600</name>
</gene>
<comment type="subcellular location">
    <subcellularLocation>
        <location evidence="1">Endomembrane system</location>
        <topology evidence="1">Multi-pass membrane protein</topology>
    </subcellularLocation>
</comment>
<evidence type="ECO:0000256" key="1">
    <source>
        <dbReference type="ARBA" id="ARBA00004127"/>
    </source>
</evidence>
<dbReference type="GO" id="GO:0012505">
    <property type="term" value="C:endomembrane system"/>
    <property type="evidence" value="ECO:0007669"/>
    <property type="project" value="UniProtKB-SubCell"/>
</dbReference>
<protein>
    <submittedName>
        <fullName evidence="6">Membrane protein</fullName>
    </submittedName>
</protein>
<evidence type="ECO:0000313" key="6">
    <source>
        <dbReference type="EMBL" id="GGX63304.1"/>
    </source>
</evidence>